<organism evidence="1 2">
    <name type="scientific">Paenibacillus pini JCM 16418</name>
    <dbReference type="NCBI Taxonomy" id="1236976"/>
    <lineage>
        <taxon>Bacteria</taxon>
        <taxon>Bacillati</taxon>
        <taxon>Bacillota</taxon>
        <taxon>Bacilli</taxon>
        <taxon>Bacillales</taxon>
        <taxon>Paenibacillaceae</taxon>
        <taxon>Paenibacillus</taxon>
    </lineage>
</organism>
<dbReference type="InterPro" id="IPR014347">
    <property type="entry name" value="Tautomerase/MIF_sf"/>
</dbReference>
<dbReference type="eggNOG" id="COG1942">
    <property type="taxonomic scope" value="Bacteria"/>
</dbReference>
<dbReference type="Proteomes" id="UP000019364">
    <property type="component" value="Unassembled WGS sequence"/>
</dbReference>
<comment type="caution">
    <text evidence="1">The sequence shown here is derived from an EMBL/GenBank/DDBJ whole genome shotgun (WGS) entry which is preliminary data.</text>
</comment>
<name>W7YF42_9BACL</name>
<dbReference type="PANTHER" id="PTHR38460:SF1">
    <property type="entry name" value="TAUTOMERASE YOLI-RELATED"/>
    <property type="match status" value="1"/>
</dbReference>
<dbReference type="InterPro" id="IPR037479">
    <property type="entry name" value="Tauto_MSAD"/>
</dbReference>
<dbReference type="Gene3D" id="3.30.429.10">
    <property type="entry name" value="Macrophage Migration Inhibitory Factor"/>
    <property type="match status" value="1"/>
</dbReference>
<gene>
    <name evidence="1" type="ORF">JCM16418_46</name>
</gene>
<dbReference type="PANTHER" id="PTHR38460">
    <property type="entry name" value="TAUTOMERASE YOLI-RELATED"/>
    <property type="match status" value="1"/>
</dbReference>
<proteinExistence type="predicted"/>
<sequence length="129" mass="15347">MAQIKVYGIKEYLSPIQSELSDLIHECVIEAFQYPVNKRFHRFIGLEKEDFYFPDDRSDRYTIIEMSIFEGRSIESKKRLIHLLFNRLHKQLNINKNDLEITIFETAQHNWGIRGLPGDELTLNYKVDV</sequence>
<protein>
    <recommendedName>
        <fullName evidence="3">4-oxalocrotonate tautomerase</fullName>
    </recommendedName>
</protein>
<dbReference type="Pfam" id="PF14552">
    <property type="entry name" value="Tautomerase_2"/>
    <property type="match status" value="1"/>
</dbReference>
<dbReference type="OrthoDB" id="9804765at2"/>
<dbReference type="RefSeq" id="WP_036645042.1">
    <property type="nucleotide sequence ID" value="NZ_BAVZ01000001.1"/>
</dbReference>
<dbReference type="STRING" id="1236976.JCM16418_46"/>
<dbReference type="SUPFAM" id="SSF55331">
    <property type="entry name" value="Tautomerase/MIF"/>
    <property type="match status" value="1"/>
</dbReference>
<evidence type="ECO:0000313" key="1">
    <source>
        <dbReference type="EMBL" id="GAF06103.1"/>
    </source>
</evidence>
<dbReference type="AlphaFoldDB" id="W7YF42"/>
<reference evidence="1 2" key="1">
    <citation type="journal article" date="2014" name="Genome Announc.">
        <title>Draft Genome Sequence of Paenibacillus pini JCM 16418T, Isolated from the Rhizosphere of Pine Tree.</title>
        <authorList>
            <person name="Yuki M."/>
            <person name="Oshima K."/>
            <person name="Suda W."/>
            <person name="Oshida Y."/>
            <person name="Kitamura K."/>
            <person name="Iida Y."/>
            <person name="Hattori M."/>
            <person name="Ohkuma M."/>
        </authorList>
    </citation>
    <scope>NUCLEOTIDE SEQUENCE [LARGE SCALE GENOMIC DNA]</scope>
    <source>
        <strain evidence="1 2">JCM 16418</strain>
    </source>
</reference>
<keyword evidence="2" id="KW-1185">Reference proteome</keyword>
<dbReference type="EMBL" id="BAVZ01000001">
    <property type="protein sequence ID" value="GAF06103.1"/>
    <property type="molecule type" value="Genomic_DNA"/>
</dbReference>
<evidence type="ECO:0008006" key="3">
    <source>
        <dbReference type="Google" id="ProtNLM"/>
    </source>
</evidence>
<evidence type="ECO:0000313" key="2">
    <source>
        <dbReference type="Proteomes" id="UP000019364"/>
    </source>
</evidence>
<accession>W7YF42</accession>